<reference evidence="2" key="1">
    <citation type="journal article" date="2007" name="Plant Cell">
        <title>Dothideomycete-plant interactions illuminated by genome sequencing and EST analysis of the wheat pathogen Stagonospora nodorum.</title>
        <authorList>
            <person name="Hane J.K."/>
            <person name="Lowe R.G."/>
            <person name="Solomon P.S."/>
            <person name="Tan K.C."/>
            <person name="Schoch C.L."/>
            <person name="Spatafora J.W."/>
            <person name="Crous P.W."/>
            <person name="Kodira C."/>
            <person name="Birren B.W."/>
            <person name="Galagan J.E."/>
            <person name="Torriani S.F."/>
            <person name="McDonald B.A."/>
            <person name="Oliver R.P."/>
        </authorList>
    </citation>
    <scope>NUCLEOTIDE SEQUENCE [LARGE SCALE GENOMIC DNA]</scope>
    <source>
        <strain evidence="2">SN15 / ATCC MYA-4574 / FGSC 10173</strain>
    </source>
</reference>
<proteinExistence type="predicted"/>
<organism evidence="1 2">
    <name type="scientific">Phaeosphaeria nodorum (strain SN15 / ATCC MYA-4574 / FGSC 10173)</name>
    <name type="common">Glume blotch fungus</name>
    <name type="synonym">Parastagonospora nodorum</name>
    <dbReference type="NCBI Taxonomy" id="321614"/>
    <lineage>
        <taxon>Eukaryota</taxon>
        <taxon>Fungi</taxon>
        <taxon>Dikarya</taxon>
        <taxon>Ascomycota</taxon>
        <taxon>Pezizomycotina</taxon>
        <taxon>Dothideomycetes</taxon>
        <taxon>Pleosporomycetidae</taxon>
        <taxon>Pleosporales</taxon>
        <taxon>Pleosporineae</taxon>
        <taxon>Phaeosphaeriaceae</taxon>
        <taxon>Parastagonospora</taxon>
    </lineage>
</organism>
<evidence type="ECO:0000313" key="1">
    <source>
        <dbReference type="EMBL" id="EAT79004.1"/>
    </source>
</evidence>
<dbReference type="RefSeq" id="XP_001803765.1">
    <property type="nucleotide sequence ID" value="XM_001803713.1"/>
</dbReference>
<accession>Q0U3V7</accession>
<protein>
    <submittedName>
        <fullName evidence="1">Uncharacterized protein</fullName>
    </submittedName>
</protein>
<dbReference type="KEGG" id="pno:SNOG_13557"/>
<dbReference type="GeneID" id="5980685"/>
<dbReference type="AlphaFoldDB" id="Q0U3V7"/>
<name>Q0U3V7_PHANO</name>
<dbReference type="EMBL" id="CH445351">
    <property type="protein sequence ID" value="EAT79004.1"/>
    <property type="molecule type" value="Genomic_DNA"/>
</dbReference>
<gene>
    <name evidence="1" type="ORF">SNOG_13557</name>
</gene>
<sequence>MSQLWTRWAAITRSRRSSTPYSPFAPHFRRQCLRSATATCLGTTEVLALLLTDSHQECAFRLPGALSALRRLDDGGGGYAASAATLDRPGSMSLTPGTKAWRFAGRRPMPDHIAFWLGGVVDEWMSFGRANSWWGLHAGGTLPYGMHPQDARELQTRSVRMLSLLGS</sequence>
<dbReference type="HOGENOM" id="CLU_1595137_0_0_1"/>
<evidence type="ECO:0000313" key="2">
    <source>
        <dbReference type="Proteomes" id="UP000001055"/>
    </source>
</evidence>
<dbReference type="Proteomes" id="UP000001055">
    <property type="component" value="Unassembled WGS sequence"/>
</dbReference>
<dbReference type="InParanoid" id="Q0U3V7"/>